<feature type="domain" description="SH3" evidence="4">
    <location>
        <begin position="16"/>
        <end position="75"/>
    </location>
</feature>
<feature type="domain" description="SH3" evidence="4">
    <location>
        <begin position="101"/>
        <end position="165"/>
    </location>
</feature>
<gene>
    <name evidence="5" type="ORF">HHI36_012434</name>
</gene>
<dbReference type="EMBL" id="JABFTP020000103">
    <property type="protein sequence ID" value="KAL3277073.1"/>
    <property type="molecule type" value="Genomic_DNA"/>
</dbReference>
<dbReference type="InterPro" id="IPR036028">
    <property type="entry name" value="SH3-like_dom_sf"/>
</dbReference>
<evidence type="ECO:0000256" key="3">
    <source>
        <dbReference type="SAM" id="MobiDB-lite"/>
    </source>
</evidence>
<dbReference type="AlphaFoldDB" id="A0ABD2NEL3"/>
<comment type="caution">
    <text evidence="5">The sequence shown here is derived from an EMBL/GenBank/DDBJ whole genome shotgun (WGS) entry which is preliminary data.</text>
</comment>
<feature type="region of interest" description="Disordered" evidence="3">
    <location>
        <begin position="161"/>
        <end position="213"/>
    </location>
</feature>
<protein>
    <recommendedName>
        <fullName evidence="4">SH3 domain-containing protein</fullName>
    </recommendedName>
</protein>
<dbReference type="InterPro" id="IPR050384">
    <property type="entry name" value="Endophilin_SH3RF"/>
</dbReference>
<dbReference type="GO" id="GO:0016192">
    <property type="term" value="P:vesicle-mediated transport"/>
    <property type="evidence" value="ECO:0007669"/>
    <property type="project" value="UniProtKB-ARBA"/>
</dbReference>
<evidence type="ECO:0000259" key="4">
    <source>
        <dbReference type="PROSITE" id="PS50002"/>
    </source>
</evidence>
<feature type="compositionally biased region" description="Low complexity" evidence="3">
    <location>
        <begin position="228"/>
        <end position="239"/>
    </location>
</feature>
<evidence type="ECO:0000313" key="5">
    <source>
        <dbReference type="EMBL" id="KAL3277073.1"/>
    </source>
</evidence>
<feature type="compositionally biased region" description="Polar residues" evidence="3">
    <location>
        <begin position="405"/>
        <end position="421"/>
    </location>
</feature>
<sequence>MDKETAVILRNKKDSKRIRQCRVVFSYKQDHEDELNLNVGDVIDILGEEEEGWWRGVLNGKIGVFPSNFVEEINLDKLKSSREDLTIHNDGDTNLPLPPKPAKILCEVKYSYKAQNEDELNLKEGDIVTLLSKDGQDAGWWKGNSMVWSDPFPIKPSSIASQRKSLENKHQIQSEKTDNLGHGDNKITPPVPSKKPTIAVKKSPSGSGSTGGLFSGIKKKIVDVVDGATSSKSSPAAKTESVENTSENVFDQVERVSLLTDVRATRVKAPGDRQTPPSVVFREEEPSIPNGNVVEPLNLDMVSEQSGSSDTDGTEVKPKLREWEKHKAPWLAEMKMSQAKRTSTSPGPPENKLKLTPTEKTEVEDTKPKVETEMSKSLNALTSTPLSSKTKPGETEKVPLRPKPNLTNIPTPRPASIQSVTPVIPPSEVTQKPPTPAHPKISPISRTPSPSLHKVEKGVLNEVRNMDQDVTISFKQYTELVERIHKLELLVEKQNVLHTAAIDELKGKLQLETELRHMLQVQLEKVATHNLMQKH</sequence>
<feature type="region of interest" description="Disordered" evidence="3">
    <location>
        <begin position="228"/>
        <end position="248"/>
    </location>
</feature>
<dbReference type="Pfam" id="PF00018">
    <property type="entry name" value="SH3_1"/>
    <property type="match status" value="1"/>
</dbReference>
<dbReference type="SUPFAM" id="SSF50044">
    <property type="entry name" value="SH3-domain"/>
    <property type="match status" value="2"/>
</dbReference>
<evidence type="ECO:0000313" key="6">
    <source>
        <dbReference type="Proteomes" id="UP001516400"/>
    </source>
</evidence>
<dbReference type="Pfam" id="PF07653">
    <property type="entry name" value="SH3_2"/>
    <property type="match status" value="1"/>
</dbReference>
<dbReference type="PRINTS" id="PR00499">
    <property type="entry name" value="P67PHOX"/>
</dbReference>
<evidence type="ECO:0000256" key="2">
    <source>
        <dbReference type="PROSITE-ProRule" id="PRU00192"/>
    </source>
</evidence>
<dbReference type="SMART" id="SM00326">
    <property type="entry name" value="SH3"/>
    <property type="match status" value="2"/>
</dbReference>
<organism evidence="5 6">
    <name type="scientific">Cryptolaemus montrouzieri</name>
    <dbReference type="NCBI Taxonomy" id="559131"/>
    <lineage>
        <taxon>Eukaryota</taxon>
        <taxon>Metazoa</taxon>
        <taxon>Ecdysozoa</taxon>
        <taxon>Arthropoda</taxon>
        <taxon>Hexapoda</taxon>
        <taxon>Insecta</taxon>
        <taxon>Pterygota</taxon>
        <taxon>Neoptera</taxon>
        <taxon>Endopterygota</taxon>
        <taxon>Coleoptera</taxon>
        <taxon>Polyphaga</taxon>
        <taxon>Cucujiformia</taxon>
        <taxon>Coccinelloidea</taxon>
        <taxon>Coccinellidae</taxon>
        <taxon>Scymninae</taxon>
        <taxon>Scymnini</taxon>
        <taxon>Cryptolaemus</taxon>
    </lineage>
</organism>
<dbReference type="PROSITE" id="PS50002">
    <property type="entry name" value="SH3"/>
    <property type="match status" value="2"/>
</dbReference>
<keyword evidence="1 2" id="KW-0728">SH3 domain</keyword>
<dbReference type="Gene3D" id="2.30.30.40">
    <property type="entry name" value="SH3 Domains"/>
    <property type="match status" value="2"/>
</dbReference>
<name>A0ABD2NEL3_9CUCU</name>
<feature type="compositionally biased region" description="Polar residues" evidence="3">
    <location>
        <begin position="375"/>
        <end position="390"/>
    </location>
</feature>
<feature type="region of interest" description="Disordered" evidence="3">
    <location>
        <begin position="267"/>
        <end position="452"/>
    </location>
</feature>
<dbReference type="CDD" id="cd11874">
    <property type="entry name" value="SH3_CD2AP-like_2"/>
    <property type="match status" value="1"/>
</dbReference>
<dbReference type="PANTHER" id="PTHR14167">
    <property type="entry name" value="SH3 DOMAIN-CONTAINING"/>
    <property type="match status" value="1"/>
</dbReference>
<dbReference type="Proteomes" id="UP001516400">
    <property type="component" value="Unassembled WGS sequence"/>
</dbReference>
<feature type="compositionally biased region" description="Basic and acidic residues" evidence="3">
    <location>
        <begin position="164"/>
        <end position="185"/>
    </location>
</feature>
<feature type="compositionally biased region" description="Basic and acidic residues" evidence="3">
    <location>
        <begin position="351"/>
        <end position="374"/>
    </location>
</feature>
<evidence type="ECO:0000256" key="1">
    <source>
        <dbReference type="ARBA" id="ARBA00022443"/>
    </source>
</evidence>
<dbReference type="PRINTS" id="PR00452">
    <property type="entry name" value="SH3DOMAIN"/>
</dbReference>
<dbReference type="FunFam" id="2.30.30.40:FF:000072">
    <property type="entry name" value="Unconventional Myosin IB"/>
    <property type="match status" value="1"/>
</dbReference>
<reference evidence="5 6" key="1">
    <citation type="journal article" date="2021" name="BMC Biol.">
        <title>Horizontally acquired antibacterial genes associated with adaptive radiation of ladybird beetles.</title>
        <authorList>
            <person name="Li H.S."/>
            <person name="Tang X.F."/>
            <person name="Huang Y.H."/>
            <person name="Xu Z.Y."/>
            <person name="Chen M.L."/>
            <person name="Du X.Y."/>
            <person name="Qiu B.Y."/>
            <person name="Chen P.T."/>
            <person name="Zhang W."/>
            <person name="Slipinski A."/>
            <person name="Escalona H.E."/>
            <person name="Waterhouse R.M."/>
            <person name="Zwick A."/>
            <person name="Pang H."/>
        </authorList>
    </citation>
    <scope>NUCLEOTIDE SEQUENCE [LARGE SCALE GENOMIC DNA]</scope>
    <source>
        <strain evidence="5">SYSU2018</strain>
    </source>
</reference>
<keyword evidence="6" id="KW-1185">Reference proteome</keyword>
<proteinExistence type="predicted"/>
<dbReference type="PANTHER" id="PTHR14167:SF6">
    <property type="entry name" value="SH3 DOMAIN-CONTAINING KINASE-BINDING PROTEIN 1"/>
    <property type="match status" value="1"/>
</dbReference>
<feature type="compositionally biased region" description="Basic and acidic residues" evidence="3">
    <location>
        <begin position="314"/>
        <end position="327"/>
    </location>
</feature>
<accession>A0ABD2NEL3</accession>
<dbReference type="InterPro" id="IPR001452">
    <property type="entry name" value="SH3_domain"/>
</dbReference>